<dbReference type="PROSITE" id="PS51186">
    <property type="entry name" value="GNAT"/>
    <property type="match status" value="1"/>
</dbReference>
<dbReference type="InterPro" id="IPR016181">
    <property type="entry name" value="Acyl_CoA_acyltransferase"/>
</dbReference>
<reference evidence="5" key="1">
    <citation type="submission" date="2016-08" db="EMBL/GenBank/DDBJ databases">
        <authorList>
            <person name="Varghese N."/>
            <person name="Submissions Spin"/>
        </authorList>
    </citation>
    <scope>NUCLEOTIDE SEQUENCE [LARGE SCALE GENOMIC DNA]</scope>
    <source>
        <strain evidence="5">HAMBI 2971</strain>
    </source>
</reference>
<keyword evidence="2" id="KW-0012">Acyltransferase</keyword>
<proteinExistence type="predicted"/>
<organism evidence="4 5">
    <name type="scientific">Rhizobium miluonense</name>
    <dbReference type="NCBI Taxonomy" id="411945"/>
    <lineage>
        <taxon>Bacteria</taxon>
        <taxon>Pseudomonadati</taxon>
        <taxon>Pseudomonadota</taxon>
        <taxon>Alphaproteobacteria</taxon>
        <taxon>Hyphomicrobiales</taxon>
        <taxon>Rhizobiaceae</taxon>
        <taxon>Rhizobium/Agrobacterium group</taxon>
        <taxon>Rhizobium</taxon>
    </lineage>
</organism>
<dbReference type="GO" id="GO:0016747">
    <property type="term" value="F:acyltransferase activity, transferring groups other than amino-acyl groups"/>
    <property type="evidence" value="ECO:0007669"/>
    <property type="project" value="InterPro"/>
</dbReference>
<keyword evidence="1 4" id="KW-0808">Transferase</keyword>
<dbReference type="RefSeq" id="WP_092845265.1">
    <property type="nucleotide sequence ID" value="NZ_FMAH01000004.1"/>
</dbReference>
<dbReference type="Gene3D" id="3.40.630.30">
    <property type="match status" value="1"/>
</dbReference>
<name>A0A1C3UJG7_9HYPH</name>
<accession>A0A1C3UJG7</accession>
<protein>
    <submittedName>
        <fullName evidence="4">Ribosomal-protein-alanine N-acetyltransferase</fullName>
    </submittedName>
</protein>
<sequence>MIHIRNAHEGETKVLASIGLRSWQKAMGAIGGMGELLESASEAFSNFTRNLWLTITVIELNGEAVGWAAREALDEAISDFWIDPDFARRGLGSALLERIEQDVREQGLEKISLQSHAGNTDAIAFFKARGFEIHWLSIVYSPKLDGDVPTVGLSKSLVDESDGAYGPGI</sequence>
<evidence type="ECO:0000256" key="1">
    <source>
        <dbReference type="ARBA" id="ARBA00022679"/>
    </source>
</evidence>
<evidence type="ECO:0000313" key="4">
    <source>
        <dbReference type="EMBL" id="SCB15626.1"/>
    </source>
</evidence>
<dbReference type="STRING" id="411945.GA0061102_100459"/>
<evidence type="ECO:0000259" key="3">
    <source>
        <dbReference type="PROSITE" id="PS51186"/>
    </source>
</evidence>
<dbReference type="OrthoDB" id="9811979at2"/>
<evidence type="ECO:0000256" key="2">
    <source>
        <dbReference type="ARBA" id="ARBA00023315"/>
    </source>
</evidence>
<dbReference type="PANTHER" id="PTHR43877">
    <property type="entry name" value="AMINOALKYLPHOSPHONATE N-ACETYLTRANSFERASE-RELATED-RELATED"/>
    <property type="match status" value="1"/>
</dbReference>
<gene>
    <name evidence="4" type="ORF">GA0061102_100459</name>
</gene>
<evidence type="ECO:0000313" key="5">
    <source>
        <dbReference type="Proteomes" id="UP000199435"/>
    </source>
</evidence>
<feature type="domain" description="N-acetyltransferase" evidence="3">
    <location>
        <begin position="2"/>
        <end position="158"/>
    </location>
</feature>
<dbReference type="CDD" id="cd04301">
    <property type="entry name" value="NAT_SF"/>
    <property type="match status" value="1"/>
</dbReference>
<dbReference type="AlphaFoldDB" id="A0A1C3UJG7"/>
<keyword evidence="5" id="KW-1185">Reference proteome</keyword>
<dbReference type="Pfam" id="PF00583">
    <property type="entry name" value="Acetyltransf_1"/>
    <property type="match status" value="1"/>
</dbReference>
<dbReference type="SUPFAM" id="SSF55729">
    <property type="entry name" value="Acyl-CoA N-acyltransferases (Nat)"/>
    <property type="match status" value="1"/>
</dbReference>
<dbReference type="InterPro" id="IPR000182">
    <property type="entry name" value="GNAT_dom"/>
</dbReference>
<dbReference type="Proteomes" id="UP000199435">
    <property type="component" value="Unassembled WGS sequence"/>
</dbReference>
<dbReference type="InterPro" id="IPR050832">
    <property type="entry name" value="Bact_Acetyltransf"/>
</dbReference>
<dbReference type="EMBL" id="FMAH01000004">
    <property type="protein sequence ID" value="SCB15626.1"/>
    <property type="molecule type" value="Genomic_DNA"/>
</dbReference>